<dbReference type="PATRIC" id="fig|1185652.3.peg.2119"/>
<evidence type="ECO:0000313" key="6">
    <source>
        <dbReference type="Proteomes" id="UP000006180"/>
    </source>
</evidence>
<organism evidence="5 6">
    <name type="scientific">Sinorhizobium fredii (strain USDA 257)</name>
    <dbReference type="NCBI Taxonomy" id="1185652"/>
    <lineage>
        <taxon>Bacteria</taxon>
        <taxon>Pseudomonadati</taxon>
        <taxon>Pseudomonadota</taxon>
        <taxon>Alphaproteobacteria</taxon>
        <taxon>Hyphomicrobiales</taxon>
        <taxon>Rhizobiaceae</taxon>
        <taxon>Sinorhizobium/Ensifer group</taxon>
        <taxon>Sinorhizobium</taxon>
    </lineage>
</organism>
<dbReference type="Proteomes" id="UP000006180">
    <property type="component" value="Chromosome"/>
</dbReference>
<dbReference type="EMBL" id="CP003563">
    <property type="protein sequence ID" value="AFL50635.1"/>
    <property type="molecule type" value="Genomic_DNA"/>
</dbReference>
<evidence type="ECO:0000256" key="3">
    <source>
        <dbReference type="ARBA" id="ARBA00023163"/>
    </source>
</evidence>
<dbReference type="eggNOG" id="COG1522">
    <property type="taxonomic scope" value="Bacteria"/>
</dbReference>
<evidence type="ECO:0000256" key="1">
    <source>
        <dbReference type="ARBA" id="ARBA00023015"/>
    </source>
</evidence>
<dbReference type="Gene3D" id="3.30.70.920">
    <property type="match status" value="1"/>
</dbReference>
<dbReference type="SMART" id="SM00344">
    <property type="entry name" value="HTH_ASNC"/>
    <property type="match status" value="1"/>
</dbReference>
<dbReference type="Pfam" id="PF13412">
    <property type="entry name" value="HTH_24"/>
    <property type="match status" value="1"/>
</dbReference>
<dbReference type="GO" id="GO:0043565">
    <property type="term" value="F:sequence-specific DNA binding"/>
    <property type="evidence" value="ECO:0007669"/>
    <property type="project" value="InterPro"/>
</dbReference>
<dbReference type="InterPro" id="IPR011991">
    <property type="entry name" value="ArsR-like_HTH"/>
</dbReference>
<dbReference type="PROSITE" id="PS00519">
    <property type="entry name" value="HTH_ASNC_1"/>
    <property type="match status" value="1"/>
</dbReference>
<dbReference type="Gene3D" id="1.10.10.10">
    <property type="entry name" value="Winged helix-like DNA-binding domain superfamily/Winged helix DNA-binding domain"/>
    <property type="match status" value="1"/>
</dbReference>
<dbReference type="GO" id="GO:0005829">
    <property type="term" value="C:cytosol"/>
    <property type="evidence" value="ECO:0007669"/>
    <property type="project" value="TreeGrafter"/>
</dbReference>
<name>I3X429_SINF2</name>
<dbReference type="InterPro" id="IPR000485">
    <property type="entry name" value="AsnC-type_HTH_dom"/>
</dbReference>
<dbReference type="InterPro" id="IPR019887">
    <property type="entry name" value="Tscrpt_reg_AsnC/Lrp_C"/>
</dbReference>
<proteinExistence type="predicted"/>
<accession>I3X429</accession>
<keyword evidence="2" id="KW-0238">DNA-binding</keyword>
<dbReference type="FunFam" id="1.10.10.10:FF:000186">
    <property type="entry name" value="AsnC family transcriptional regulator"/>
    <property type="match status" value="1"/>
</dbReference>
<dbReference type="InterPro" id="IPR011008">
    <property type="entry name" value="Dimeric_a/b-barrel"/>
</dbReference>
<dbReference type="InterPro" id="IPR019885">
    <property type="entry name" value="Tscrpt_reg_HTH_AsnC-type_CS"/>
</dbReference>
<dbReference type="GO" id="GO:0043200">
    <property type="term" value="P:response to amino acid"/>
    <property type="evidence" value="ECO:0007669"/>
    <property type="project" value="TreeGrafter"/>
</dbReference>
<dbReference type="PANTHER" id="PTHR30154:SF51">
    <property type="entry name" value="ASNC-FAMILY TRANSCRIPTIONAL REGULATORY PROTEIN"/>
    <property type="match status" value="1"/>
</dbReference>
<dbReference type="PANTHER" id="PTHR30154">
    <property type="entry name" value="LEUCINE-RESPONSIVE REGULATORY PROTEIN"/>
    <property type="match status" value="1"/>
</dbReference>
<dbReference type="PROSITE" id="PS50956">
    <property type="entry name" value="HTH_ASNC_2"/>
    <property type="match status" value="1"/>
</dbReference>
<feature type="domain" description="HTH asnC-type" evidence="4">
    <location>
        <begin position="51"/>
        <end position="112"/>
    </location>
</feature>
<dbReference type="SUPFAM" id="SSF46785">
    <property type="entry name" value="Winged helix' DNA-binding domain"/>
    <property type="match status" value="1"/>
</dbReference>
<dbReference type="SUPFAM" id="SSF54909">
    <property type="entry name" value="Dimeric alpha+beta barrel"/>
    <property type="match status" value="1"/>
</dbReference>
<dbReference type="KEGG" id="sfd:USDA257_c20520"/>
<dbReference type="InterPro" id="IPR019888">
    <property type="entry name" value="Tscrpt_reg_AsnC-like"/>
</dbReference>
<evidence type="ECO:0000259" key="4">
    <source>
        <dbReference type="PROSITE" id="PS50956"/>
    </source>
</evidence>
<dbReference type="AlphaFoldDB" id="I3X429"/>
<keyword evidence="3" id="KW-0804">Transcription</keyword>
<evidence type="ECO:0000256" key="2">
    <source>
        <dbReference type="ARBA" id="ARBA00023125"/>
    </source>
</evidence>
<dbReference type="InterPro" id="IPR036388">
    <property type="entry name" value="WH-like_DNA-bd_sf"/>
</dbReference>
<protein>
    <submittedName>
        <fullName evidence="5">AsnC family regulatory protein Lrp</fullName>
    </submittedName>
</protein>
<gene>
    <name evidence="5" type="primary">lrp5</name>
    <name evidence="5" type="ORF">USDA257_c20520</name>
</gene>
<dbReference type="InterPro" id="IPR036390">
    <property type="entry name" value="WH_DNA-bd_sf"/>
</dbReference>
<dbReference type="PRINTS" id="PR00033">
    <property type="entry name" value="HTHASNC"/>
</dbReference>
<reference evidence="5 6" key="1">
    <citation type="journal article" date="2012" name="J. Bacteriol.">
        <title>Complete genome sequence of the broad-host-range strain Sinorhizobium fredii USDA257.</title>
        <authorList>
            <person name="Schuldes J."/>
            <person name="Rodriguez Orbegoso M."/>
            <person name="Schmeisser C."/>
            <person name="Krishnan H.B."/>
            <person name="Daniel R."/>
            <person name="Streit W.R."/>
        </authorList>
    </citation>
    <scope>NUCLEOTIDE SEQUENCE [LARGE SCALE GENOMIC DNA]</scope>
    <source>
        <strain evidence="5 6">USDA 257</strain>
    </source>
</reference>
<dbReference type="HOGENOM" id="CLU_091233_3_1_5"/>
<dbReference type="Pfam" id="PF01037">
    <property type="entry name" value="AsnC_trans_reg"/>
    <property type="match status" value="1"/>
</dbReference>
<evidence type="ECO:0000313" key="5">
    <source>
        <dbReference type="EMBL" id="AFL50635.1"/>
    </source>
</evidence>
<dbReference type="CDD" id="cd00090">
    <property type="entry name" value="HTH_ARSR"/>
    <property type="match status" value="1"/>
</dbReference>
<dbReference type="STRING" id="1185652.USDA257_c20520"/>
<dbReference type="GO" id="GO:0006355">
    <property type="term" value="P:regulation of DNA-templated transcription"/>
    <property type="evidence" value="ECO:0007669"/>
    <property type="project" value="UniProtKB-ARBA"/>
</dbReference>
<sequence>MIPIGMNCSFFSNHARQDRRFPWMDVAGSDSFHVMSKANGRNDLQFGKSSLDETDARILTALDADSRLSMRELASVVGMSAPSVSERVRRLEGAGIIRGFTLDVDTRAIGYQIRAMVRIRPLPGKLHLVEKLIQDRPEFIECDKITGDDPFLARLVVRSIEQMDDVLEALSEHAVTSTAVIKGTSVKKRLPPL</sequence>
<keyword evidence="1" id="KW-0805">Transcription regulation</keyword>